<keyword evidence="1" id="KW-0812">Transmembrane</keyword>
<proteinExistence type="predicted"/>
<organism evidence="2">
    <name type="scientific">Bifidobacterium aquikefiricola</name>
    <dbReference type="NCBI Taxonomy" id="3059038"/>
    <lineage>
        <taxon>Bacteria</taxon>
        <taxon>Bacillati</taxon>
        <taxon>Actinomycetota</taxon>
        <taxon>Actinomycetes</taxon>
        <taxon>Bifidobacteriales</taxon>
        <taxon>Bifidobacteriaceae</taxon>
        <taxon>Bifidobacterium</taxon>
    </lineage>
</organism>
<dbReference type="EMBL" id="CP129674">
    <property type="protein sequence ID" value="XDS44929.1"/>
    <property type="molecule type" value="Genomic_DNA"/>
</dbReference>
<feature type="transmembrane region" description="Helical" evidence="1">
    <location>
        <begin position="60"/>
        <end position="80"/>
    </location>
</feature>
<dbReference type="KEGG" id="baqk:QN215_02015"/>
<reference evidence="2" key="1">
    <citation type="submission" date="2023-07" db="EMBL/GenBank/DDBJ databases">
        <title>Bifidobacterium aquikefiriaerophilum sp. nov. and Bifidobacterium eccum sp. nov., isolated from water kefir.</title>
        <authorList>
            <person name="Breselge S."/>
            <person name="Bellassi P."/>
            <person name="Barcenilla C."/>
            <person name="Alvarez-Ordonez A."/>
            <person name="Morelli L."/>
            <person name="Cotter P.D."/>
        </authorList>
    </citation>
    <scope>NUCLEOTIDE SEQUENCE</scope>
    <source>
        <strain evidence="2">WK041_4_12</strain>
    </source>
</reference>
<keyword evidence="1" id="KW-0472">Membrane</keyword>
<dbReference type="RefSeq" id="WP_369344477.1">
    <property type="nucleotide sequence ID" value="NZ_CP129674.1"/>
</dbReference>
<keyword evidence="1" id="KW-1133">Transmembrane helix</keyword>
<protein>
    <submittedName>
        <fullName evidence="2">Uncharacterized protein</fullName>
    </submittedName>
</protein>
<sequence length="288" mass="32976">MGKRHTVVSVVMTLFIVFPAVAIVLYDVNLYAPHILVATMSLVAAGLIAGALLPGILTTWLNILYTVASVAVLLFAEFSIPLFQRLLLLVVFPISADLMLIIRHALIKAGWTTFSRTSIERYIQHYHPVTKLQTSYNAEKMYAKVVHFIQNDHDETLWTNVTAVHWAHNAQYKQFHASNYDVILRKIAKVLKEDRLPSESLYYLDRGTFLIISHHLSDEQYEKRNEVTKSHLTKVKTMQALAQFKWGSVRIDRSNASKYQALSDVMKRLQREMETDLVVEYLKAEVVS</sequence>
<gene>
    <name evidence="2" type="ORF">QN215_02015</name>
</gene>
<accession>A0AB39U7F4</accession>
<evidence type="ECO:0000313" key="2">
    <source>
        <dbReference type="EMBL" id="XDS44929.1"/>
    </source>
</evidence>
<name>A0AB39U7F4_9BIFI</name>
<feature type="transmembrane region" description="Helical" evidence="1">
    <location>
        <begin position="32"/>
        <end position="53"/>
    </location>
</feature>
<evidence type="ECO:0000256" key="1">
    <source>
        <dbReference type="SAM" id="Phobius"/>
    </source>
</evidence>
<dbReference type="AlphaFoldDB" id="A0AB39U7F4"/>
<feature type="transmembrane region" description="Helical" evidence="1">
    <location>
        <begin position="7"/>
        <end position="26"/>
    </location>
</feature>